<keyword evidence="3" id="KW-1185">Reference proteome</keyword>
<feature type="region of interest" description="Disordered" evidence="1">
    <location>
        <begin position="128"/>
        <end position="151"/>
    </location>
</feature>
<evidence type="ECO:0000313" key="2">
    <source>
        <dbReference type="EMBL" id="EYF08582.1"/>
    </source>
</evidence>
<accession>A0A017TI87</accession>
<evidence type="ECO:0000256" key="1">
    <source>
        <dbReference type="SAM" id="MobiDB-lite"/>
    </source>
</evidence>
<sequence length="151" mass="16395">MVDSPLQRVNALLAEVRGGDLLEAQGRFRECPELACRRDAVRFRLDKTFGCERCKLPAEQAPYRNSERKSPVFSWKNENARRASVAALRGRDVCCAGKTPVRCVSAASTSESAAIEAMARASCIVHRASSRRTPSRAGLASSGAPLASERT</sequence>
<dbReference type="EMBL" id="ASRX01000003">
    <property type="protein sequence ID" value="EYF08582.1"/>
    <property type="molecule type" value="Genomic_DNA"/>
</dbReference>
<reference evidence="2 3" key="1">
    <citation type="submission" date="2013-05" db="EMBL/GenBank/DDBJ databases">
        <title>Genome assembly of Chondromyces apiculatus DSM 436.</title>
        <authorList>
            <person name="Sharma G."/>
            <person name="Khatri I."/>
            <person name="Kaur C."/>
            <person name="Mayilraj S."/>
            <person name="Subramanian S."/>
        </authorList>
    </citation>
    <scope>NUCLEOTIDE SEQUENCE [LARGE SCALE GENOMIC DNA]</scope>
    <source>
        <strain evidence="2 3">DSM 436</strain>
    </source>
</reference>
<dbReference type="AlphaFoldDB" id="A0A017TI87"/>
<dbReference type="Proteomes" id="UP000019678">
    <property type="component" value="Unassembled WGS sequence"/>
</dbReference>
<proteinExistence type="predicted"/>
<organism evidence="2 3">
    <name type="scientific">Chondromyces apiculatus DSM 436</name>
    <dbReference type="NCBI Taxonomy" id="1192034"/>
    <lineage>
        <taxon>Bacteria</taxon>
        <taxon>Pseudomonadati</taxon>
        <taxon>Myxococcota</taxon>
        <taxon>Polyangia</taxon>
        <taxon>Polyangiales</taxon>
        <taxon>Polyangiaceae</taxon>
        <taxon>Chondromyces</taxon>
    </lineage>
</organism>
<evidence type="ECO:0000313" key="3">
    <source>
        <dbReference type="Proteomes" id="UP000019678"/>
    </source>
</evidence>
<comment type="caution">
    <text evidence="2">The sequence shown here is derived from an EMBL/GenBank/DDBJ whole genome shotgun (WGS) entry which is preliminary data.</text>
</comment>
<name>A0A017TI87_9BACT</name>
<gene>
    <name evidence="2" type="ORF">CAP_4112</name>
</gene>
<protein>
    <submittedName>
        <fullName evidence="2">Uncharacterized protein</fullName>
    </submittedName>
</protein>
<feature type="compositionally biased region" description="Low complexity" evidence="1">
    <location>
        <begin position="135"/>
        <end position="151"/>
    </location>
</feature>